<name>A0ABQ4N250_9BACL</name>
<evidence type="ECO:0000259" key="12">
    <source>
        <dbReference type="SMART" id="SM00849"/>
    </source>
</evidence>
<comment type="catalytic activity">
    <reaction evidence="6">
        <text>3',5'-cyclic CMP + H2O = CMP + H(+)</text>
        <dbReference type="Rhea" id="RHEA:72675"/>
        <dbReference type="ChEBI" id="CHEBI:15377"/>
        <dbReference type="ChEBI" id="CHEBI:15378"/>
        <dbReference type="ChEBI" id="CHEBI:58003"/>
        <dbReference type="ChEBI" id="CHEBI:60377"/>
    </reaction>
    <physiologicalReaction direction="left-to-right" evidence="6">
        <dbReference type="Rhea" id="RHEA:72676"/>
    </physiologicalReaction>
</comment>
<accession>A0ABQ4N250</accession>
<dbReference type="SMART" id="SM00849">
    <property type="entry name" value="Lactamase_B"/>
    <property type="match status" value="1"/>
</dbReference>
<dbReference type="InterPro" id="IPR052159">
    <property type="entry name" value="Competence_DNA_uptake"/>
</dbReference>
<feature type="transmembrane region" description="Helical" evidence="10">
    <location>
        <begin position="365"/>
        <end position="383"/>
    </location>
</feature>
<keyword evidence="14" id="KW-1185">Reference proteome</keyword>
<keyword evidence="11" id="KW-0732">Signal</keyword>
<dbReference type="EMBL" id="BOVJ01000024">
    <property type="protein sequence ID" value="GIQ62258.1"/>
    <property type="molecule type" value="Genomic_DNA"/>
</dbReference>
<dbReference type="PANTHER" id="PTHR30619">
    <property type="entry name" value="DNA INTERNALIZATION/COMPETENCE PROTEIN COMEC/REC2"/>
    <property type="match status" value="1"/>
</dbReference>
<sequence>MNRRPLVWFAACWVAGSACAASLEAAGVWLACGALLALAAALALLGRASRPLAAVCLAAFVLAAVHRMWADERNVTALPDLLAAAEGASPSASFAVEAEGTIVSAVEIDGDRVRFRVMADAIRESDAAAPRRVRERLLVLVRLAAQPDRDIAARWQRGDRVRVAGELELPAGATNSGGFDYRRYLRSQRIHWLLKAEGIGAVDAAPGPNWSAAALLGRADAVRGWLGARMDELYPDDQAGYMKGLVLGIRESLDPEQFRQFSELGLTHVLAISGLHVAVFLFALGGLLRLLRLTRERTFTALLVAVPLYVLLTGASPSVVRAGIMAMLGLVAARMGRLKDGLHVLAAAALAMLIWDPFLLANVSFQLSFLVTAGLIVGVPPLRRALPRRTKIQPLIDLACVTIVAQAVSFPLSIYYFNQFHLLSLFANLLLVPFISSIVMPLGAVSLIAAAIWPAGAEWFAWPAVWGNRLTFGVVGLLAEARALKTIWATPPVIWIAAWYGALALLGAYLNGIASQRPELHAQPAPAGRPAWPEQRERPEPGGRTVWLQQHARPREFDRFTAPGRSGEREWPAFAAGPATEPLPGISPRNAPGLAAVHSPNGAEPGIPPATGQAADPVTAPLAAWSGPAPASWSASPAGSAGEPFAARRSDAPACFRKRLRPLSGAGIVLLLGLLLAYAYWPDWLDRTARLQVLDVGQGDALLVRTPSGKHLLIDGGGTVSFRKPGEEWRTRNDPFEVGRDVVVPLLMKRGVKEIDLLVLSHLDHDHIGGLKAVVESIPVKGLLWNGTVKPTPEALALFRLALDRGIPVYGAASGQTWQPDGHSRVTVLWPASAVPAGGTVPVKEDQNSSSVVLLLELYERTFLLTGDIDATVERLLAAAGGETVRRPAANIDVMKIAHHGSRYSTSGQWLSYWRPLAAVISAGRNNMYGHPHPDVLARLRAASVPHIFRTDRDGEVQFAVTRSGLYARTVIPDGRAP</sequence>
<feature type="transmembrane region" description="Helical" evidence="10">
    <location>
        <begin position="296"/>
        <end position="312"/>
    </location>
</feature>
<dbReference type="Pfam" id="PF03772">
    <property type="entry name" value="Competence"/>
    <property type="match status" value="1"/>
</dbReference>
<evidence type="ECO:0000256" key="4">
    <source>
        <dbReference type="ARBA" id="ARBA00022989"/>
    </source>
</evidence>
<dbReference type="InterPro" id="IPR004477">
    <property type="entry name" value="ComEC_N"/>
</dbReference>
<comment type="catalytic activity">
    <reaction evidence="8">
        <text>3',5'-cyclic UMP + H2O = UMP + H(+)</text>
        <dbReference type="Rhea" id="RHEA:70575"/>
        <dbReference type="ChEBI" id="CHEBI:15377"/>
        <dbReference type="ChEBI" id="CHEBI:15378"/>
        <dbReference type="ChEBI" id="CHEBI:57865"/>
        <dbReference type="ChEBI" id="CHEBI:184387"/>
    </reaction>
    <physiologicalReaction direction="left-to-right" evidence="8">
        <dbReference type="Rhea" id="RHEA:70576"/>
    </physiologicalReaction>
</comment>
<evidence type="ECO:0000256" key="6">
    <source>
        <dbReference type="ARBA" id="ARBA00034221"/>
    </source>
</evidence>
<feature type="transmembrane region" description="Helical" evidence="10">
    <location>
        <begin position="264"/>
        <end position="284"/>
    </location>
</feature>
<dbReference type="NCBIfam" id="TIGR00360">
    <property type="entry name" value="ComEC_N-term"/>
    <property type="match status" value="1"/>
</dbReference>
<comment type="function">
    <text evidence="7">Counteracts the endogenous Pycsar antiviral defense system. Phosphodiesterase that enables metal-dependent hydrolysis of host cyclic nucleotide Pycsar defense signals such as cCMP and cUMP.</text>
</comment>
<evidence type="ECO:0000256" key="5">
    <source>
        <dbReference type="ARBA" id="ARBA00023136"/>
    </source>
</evidence>
<evidence type="ECO:0000256" key="8">
    <source>
        <dbReference type="ARBA" id="ARBA00048505"/>
    </source>
</evidence>
<dbReference type="PROSITE" id="PS51257">
    <property type="entry name" value="PROKAR_LIPOPROTEIN"/>
    <property type="match status" value="1"/>
</dbReference>
<dbReference type="SUPFAM" id="SSF56281">
    <property type="entry name" value="Metallo-hydrolase/oxidoreductase"/>
    <property type="match status" value="1"/>
</dbReference>
<feature type="transmembrane region" description="Helical" evidence="10">
    <location>
        <begin position="52"/>
        <end position="69"/>
    </location>
</feature>
<evidence type="ECO:0000313" key="13">
    <source>
        <dbReference type="EMBL" id="GIQ62258.1"/>
    </source>
</evidence>
<dbReference type="PANTHER" id="PTHR30619:SF1">
    <property type="entry name" value="RECOMBINATION PROTEIN 2"/>
    <property type="match status" value="1"/>
</dbReference>
<dbReference type="RefSeq" id="WP_213527573.1">
    <property type="nucleotide sequence ID" value="NZ_BOVJ01000024.1"/>
</dbReference>
<reference evidence="13 14" key="1">
    <citation type="submission" date="2021-04" db="EMBL/GenBank/DDBJ databases">
        <title>Draft genome sequence of Paenibacillus cisolokensis, LC2-13A.</title>
        <authorList>
            <person name="Uke A."/>
            <person name="Chhe C."/>
            <person name="Baramee S."/>
            <person name="Kosugi A."/>
        </authorList>
    </citation>
    <scope>NUCLEOTIDE SEQUENCE [LARGE SCALE GENOMIC DNA]</scope>
    <source>
        <strain evidence="13 14">LC2-13A</strain>
    </source>
</reference>
<feature type="transmembrane region" description="Helical" evidence="10">
    <location>
        <begin position="663"/>
        <end position="681"/>
    </location>
</feature>
<protein>
    <recommendedName>
        <fullName evidence="12">Metallo-beta-lactamase domain-containing protein</fullName>
    </recommendedName>
</protein>
<keyword evidence="3 10" id="KW-0812">Transmembrane</keyword>
<dbReference type="InterPro" id="IPR001279">
    <property type="entry name" value="Metallo-B-lactamas"/>
</dbReference>
<dbReference type="Pfam" id="PF13567">
    <property type="entry name" value="DUF4131"/>
    <property type="match status" value="1"/>
</dbReference>
<evidence type="ECO:0000256" key="10">
    <source>
        <dbReference type="SAM" id="Phobius"/>
    </source>
</evidence>
<keyword evidence="4 10" id="KW-1133">Transmembrane helix</keyword>
<feature type="transmembrane region" description="Helical" evidence="10">
    <location>
        <begin position="395"/>
        <end position="417"/>
    </location>
</feature>
<evidence type="ECO:0000256" key="1">
    <source>
        <dbReference type="ARBA" id="ARBA00004651"/>
    </source>
</evidence>
<evidence type="ECO:0000256" key="9">
    <source>
        <dbReference type="SAM" id="MobiDB-lite"/>
    </source>
</evidence>
<feature type="transmembrane region" description="Helical" evidence="10">
    <location>
        <begin position="493"/>
        <end position="510"/>
    </location>
</feature>
<comment type="subcellular location">
    <subcellularLocation>
        <location evidence="1">Cell membrane</location>
        <topology evidence="1">Multi-pass membrane protein</topology>
    </subcellularLocation>
</comment>
<evidence type="ECO:0000313" key="14">
    <source>
        <dbReference type="Proteomes" id="UP000680304"/>
    </source>
</evidence>
<evidence type="ECO:0000256" key="7">
    <source>
        <dbReference type="ARBA" id="ARBA00034301"/>
    </source>
</evidence>
<evidence type="ECO:0000256" key="2">
    <source>
        <dbReference type="ARBA" id="ARBA00022475"/>
    </source>
</evidence>
<dbReference type="Pfam" id="PF00753">
    <property type="entry name" value="Lactamase_B"/>
    <property type="match status" value="1"/>
</dbReference>
<gene>
    <name evidence="13" type="ORF">PACILC2_08260</name>
</gene>
<feature type="transmembrane region" description="Helical" evidence="10">
    <location>
        <begin position="460"/>
        <end position="481"/>
    </location>
</feature>
<dbReference type="Proteomes" id="UP000680304">
    <property type="component" value="Unassembled WGS sequence"/>
</dbReference>
<feature type="signal peptide" evidence="11">
    <location>
        <begin position="1"/>
        <end position="20"/>
    </location>
</feature>
<keyword evidence="5 10" id="KW-0472">Membrane</keyword>
<organism evidence="13 14">
    <name type="scientific">Paenibacillus cisolokensis</name>
    <dbReference type="NCBI Taxonomy" id="1658519"/>
    <lineage>
        <taxon>Bacteria</taxon>
        <taxon>Bacillati</taxon>
        <taxon>Bacillota</taxon>
        <taxon>Bacilli</taxon>
        <taxon>Bacillales</taxon>
        <taxon>Paenibacillaceae</taxon>
        <taxon>Paenibacillus</taxon>
    </lineage>
</organism>
<evidence type="ECO:0000256" key="3">
    <source>
        <dbReference type="ARBA" id="ARBA00022692"/>
    </source>
</evidence>
<feature type="region of interest" description="Disordered" evidence="9">
    <location>
        <begin position="521"/>
        <end position="583"/>
    </location>
</feature>
<dbReference type="CDD" id="cd07731">
    <property type="entry name" value="ComA-like_MBL-fold"/>
    <property type="match status" value="1"/>
</dbReference>
<proteinExistence type="predicted"/>
<keyword evidence="2" id="KW-1003">Cell membrane</keyword>
<feature type="domain" description="Metallo-beta-lactamase" evidence="12">
    <location>
        <begin position="698"/>
        <end position="925"/>
    </location>
</feature>
<comment type="caution">
    <text evidence="13">The sequence shown here is derived from an EMBL/GenBank/DDBJ whole genome shotgun (WGS) entry which is preliminary data.</text>
</comment>
<evidence type="ECO:0000256" key="11">
    <source>
        <dbReference type="SAM" id="SignalP"/>
    </source>
</evidence>
<feature type="chain" id="PRO_5045158894" description="Metallo-beta-lactamase domain-containing protein" evidence="11">
    <location>
        <begin position="21"/>
        <end position="978"/>
    </location>
</feature>
<feature type="transmembrane region" description="Helical" evidence="10">
    <location>
        <begin position="429"/>
        <end position="453"/>
    </location>
</feature>
<feature type="transmembrane region" description="Helical" evidence="10">
    <location>
        <begin position="342"/>
        <end position="359"/>
    </location>
</feature>
<dbReference type="InterPro" id="IPR035681">
    <property type="entry name" value="ComA-like_MBL"/>
</dbReference>
<dbReference type="InterPro" id="IPR036866">
    <property type="entry name" value="RibonucZ/Hydroxyglut_hydro"/>
</dbReference>
<dbReference type="Gene3D" id="3.60.15.10">
    <property type="entry name" value="Ribonuclease Z/Hydroxyacylglutathione hydrolase-like"/>
    <property type="match status" value="1"/>
</dbReference>
<dbReference type="InterPro" id="IPR025405">
    <property type="entry name" value="DUF4131"/>
</dbReference>